<protein>
    <submittedName>
        <fullName evidence="3">Uncharacterized protein</fullName>
    </submittedName>
</protein>
<comment type="caution">
    <text evidence="3">The sequence shown here is derived from an EMBL/GenBank/DDBJ whole genome shotgun (WGS) entry which is preliminary data.</text>
</comment>
<gene>
    <name evidence="3" type="ORF">SAPIO_CDS3364</name>
</gene>
<proteinExistence type="predicted"/>
<feature type="compositionally biased region" description="Pro residues" evidence="2">
    <location>
        <begin position="92"/>
        <end position="103"/>
    </location>
</feature>
<feature type="region of interest" description="Disordered" evidence="2">
    <location>
        <begin position="381"/>
        <end position="434"/>
    </location>
</feature>
<evidence type="ECO:0000313" key="4">
    <source>
        <dbReference type="Proteomes" id="UP000028545"/>
    </source>
</evidence>
<feature type="compositionally biased region" description="Basic and acidic residues" evidence="2">
    <location>
        <begin position="11"/>
        <end position="34"/>
    </location>
</feature>
<dbReference type="KEGG" id="sapo:SAPIO_CDS3364"/>
<reference evidence="3 4" key="1">
    <citation type="journal article" date="2014" name="Genome Announc.">
        <title>Draft genome sequence of the pathogenic fungus Scedosporium apiospermum.</title>
        <authorList>
            <person name="Vandeputte P."/>
            <person name="Ghamrawi S."/>
            <person name="Rechenmann M."/>
            <person name="Iltis A."/>
            <person name="Giraud S."/>
            <person name="Fleury M."/>
            <person name="Thornton C."/>
            <person name="Delhaes L."/>
            <person name="Meyer W."/>
            <person name="Papon N."/>
            <person name="Bouchara J.P."/>
        </authorList>
    </citation>
    <scope>NUCLEOTIDE SEQUENCE [LARGE SCALE GENOMIC DNA]</scope>
    <source>
        <strain evidence="3 4">IHEM 14462</strain>
    </source>
</reference>
<dbReference type="GeneID" id="27722436"/>
<dbReference type="OrthoDB" id="5378975at2759"/>
<dbReference type="Pfam" id="PF17104">
    <property type="entry name" value="YBL010C_LAA2"/>
    <property type="match status" value="1"/>
</dbReference>
<dbReference type="HOGENOM" id="CLU_022564_2_0_1"/>
<keyword evidence="1" id="KW-0175">Coiled coil</keyword>
<dbReference type="RefSeq" id="XP_016644180.1">
    <property type="nucleotide sequence ID" value="XM_016786174.1"/>
</dbReference>
<dbReference type="InterPro" id="IPR031355">
    <property type="entry name" value="YBL010C/LAA2-like"/>
</dbReference>
<dbReference type="AlphaFoldDB" id="A0A084GAL9"/>
<feature type="region of interest" description="Disordered" evidence="2">
    <location>
        <begin position="1"/>
        <end position="263"/>
    </location>
</feature>
<feature type="compositionally biased region" description="Pro residues" evidence="2">
    <location>
        <begin position="254"/>
        <end position="263"/>
    </location>
</feature>
<evidence type="ECO:0000256" key="1">
    <source>
        <dbReference type="SAM" id="Coils"/>
    </source>
</evidence>
<dbReference type="Proteomes" id="UP000028545">
    <property type="component" value="Unassembled WGS sequence"/>
</dbReference>
<dbReference type="VEuPathDB" id="FungiDB:SAPIO_CDS3364"/>
<accession>A0A084GAL9</accession>
<dbReference type="PANTHER" id="PTHR38698:SF1">
    <property type="entry name" value="FUNGAL PROTEIN"/>
    <property type="match status" value="1"/>
</dbReference>
<feature type="compositionally biased region" description="Acidic residues" evidence="2">
    <location>
        <begin position="213"/>
        <end position="246"/>
    </location>
</feature>
<dbReference type="PANTHER" id="PTHR38698">
    <property type="entry name" value="EXPRESSED PROTEIN"/>
    <property type="match status" value="1"/>
</dbReference>
<organism evidence="3 4">
    <name type="scientific">Pseudallescheria apiosperma</name>
    <name type="common">Scedosporium apiospermum</name>
    <dbReference type="NCBI Taxonomy" id="563466"/>
    <lineage>
        <taxon>Eukaryota</taxon>
        <taxon>Fungi</taxon>
        <taxon>Dikarya</taxon>
        <taxon>Ascomycota</taxon>
        <taxon>Pezizomycotina</taxon>
        <taxon>Sordariomycetes</taxon>
        <taxon>Hypocreomycetidae</taxon>
        <taxon>Microascales</taxon>
        <taxon>Microascaceae</taxon>
        <taxon>Scedosporium</taxon>
    </lineage>
</organism>
<keyword evidence="4" id="KW-1185">Reference proteome</keyword>
<dbReference type="EMBL" id="JOWA01000088">
    <property type="protein sequence ID" value="KEZ44381.1"/>
    <property type="molecule type" value="Genomic_DNA"/>
</dbReference>
<evidence type="ECO:0000313" key="3">
    <source>
        <dbReference type="EMBL" id="KEZ44381.1"/>
    </source>
</evidence>
<name>A0A084GAL9_PSEDA</name>
<feature type="coiled-coil region" evidence="1">
    <location>
        <begin position="455"/>
        <end position="482"/>
    </location>
</feature>
<feature type="compositionally biased region" description="Polar residues" evidence="2">
    <location>
        <begin position="388"/>
        <end position="422"/>
    </location>
</feature>
<evidence type="ECO:0000256" key="2">
    <source>
        <dbReference type="SAM" id="MobiDB-lite"/>
    </source>
</evidence>
<feature type="compositionally biased region" description="Basic and acidic residues" evidence="2">
    <location>
        <begin position="121"/>
        <end position="134"/>
    </location>
</feature>
<dbReference type="OMA" id="WTKSRIR"/>
<sequence length="509" mass="55017">MTAPDKLAPPRKTDDADPGAHDLESSDSEDHFSDAKSAPTSPSPNSPVPRTRVEKVTTDPAYGETPGTEAYRKREGDAEPDEIAVISEEIPEPSPAPSTPPEVPLTIVTESTGATGPHSPLFKERLAKEQKADATPDIVLRPDEEAEGAQGNAVVSKDSPANADGNESVDTSIPLPNLNLPSPSAPEKDVWSTQSISEPGSPDDDEGQKGDEGQDNGEDDFGDDFGDDFDDFEEGAEDADFDDFEDGFQRAEPTPAPVPVAPAAVPPSPTVILPFSVPDFEGLEPDEVTEALDPYIHYLFPPEDYDTPQLPPVSKDQPVFLTARSASLWSQLVAPPPLSPPDWIRSRIRRLFLVSLGVPVDLDEILPASKQKKLILPSLSLRPGSAASPRTSTDSRSVNRLKQSGNNASSTSVDSQGKPSTSQRRKGPPPEPDLNLVAAKQLCTTTDEALDGMTNEELKTHLERLTQLEAKAKEALEYWQKRTDEKIGDREAFEGVIENLVKHARKVRK</sequence>